<reference evidence="2" key="1">
    <citation type="submission" date="2020-09" db="EMBL/GenBank/DDBJ databases">
        <title>Genome seq and assembly of Tianweitania sp.</title>
        <authorList>
            <person name="Chhetri G."/>
        </authorList>
    </citation>
    <scope>NUCLEOTIDE SEQUENCE</scope>
    <source>
        <strain evidence="2">Rool2</strain>
    </source>
</reference>
<dbReference type="Proteomes" id="UP000643405">
    <property type="component" value="Unassembled WGS sequence"/>
</dbReference>
<evidence type="ECO:0000313" key="2">
    <source>
        <dbReference type="EMBL" id="MBD0416286.1"/>
    </source>
</evidence>
<feature type="transmembrane region" description="Helical" evidence="1">
    <location>
        <begin position="181"/>
        <end position="199"/>
    </location>
</feature>
<sequence length="251" mass="28160">MYEALFGILVFCLLAAASLGVLFYHRRLPQRLWQDDTVSTVRLIAGFFTVMTSLVLGLMINSAKNTYEAIDRNVHDYAMQIILLDRALRNYGPETEPAREPLITYVTRIVNDTTPDGGDRPISNRLSEHLLVEIGVQLRGLTSPNNDQIALMQDARQHLSRVIELRWTLLEQSEGKIPSPMIVMLVAWLMLIFGSHGFLAPRNGIIVGSFVLSAVLIAGTIYLILDMNVPFRGAIQVSPDPLHRAYQEMKS</sequence>
<name>A0A8J6PMW4_9HYPH</name>
<dbReference type="Pfam" id="PF14023">
    <property type="entry name" value="Bestrophin-like"/>
    <property type="match status" value="1"/>
</dbReference>
<dbReference type="InterPro" id="IPR025333">
    <property type="entry name" value="DUF4239"/>
</dbReference>
<keyword evidence="1" id="KW-0472">Membrane</keyword>
<keyword evidence="1" id="KW-0812">Transmembrane</keyword>
<evidence type="ECO:0000313" key="3">
    <source>
        <dbReference type="Proteomes" id="UP000643405"/>
    </source>
</evidence>
<keyword evidence="3" id="KW-1185">Reference proteome</keyword>
<proteinExistence type="predicted"/>
<dbReference type="EMBL" id="JACVVX010000005">
    <property type="protein sequence ID" value="MBD0416286.1"/>
    <property type="molecule type" value="Genomic_DNA"/>
</dbReference>
<dbReference type="AlphaFoldDB" id="A0A8J6PMW4"/>
<feature type="transmembrane region" description="Helical" evidence="1">
    <location>
        <begin position="205"/>
        <end position="225"/>
    </location>
</feature>
<gene>
    <name evidence="2" type="ORF">ICI42_16660</name>
</gene>
<evidence type="ECO:0000256" key="1">
    <source>
        <dbReference type="SAM" id="Phobius"/>
    </source>
</evidence>
<keyword evidence="1" id="KW-1133">Transmembrane helix</keyword>
<dbReference type="RefSeq" id="WP_188165718.1">
    <property type="nucleotide sequence ID" value="NZ_JACVVX010000005.1"/>
</dbReference>
<protein>
    <submittedName>
        <fullName evidence="2">DUF4239 domain-containing protein</fullName>
    </submittedName>
</protein>
<organism evidence="2 3">
    <name type="scientific">Oryzicola mucosus</name>
    <dbReference type="NCBI Taxonomy" id="2767425"/>
    <lineage>
        <taxon>Bacteria</taxon>
        <taxon>Pseudomonadati</taxon>
        <taxon>Pseudomonadota</taxon>
        <taxon>Alphaproteobacteria</taxon>
        <taxon>Hyphomicrobiales</taxon>
        <taxon>Phyllobacteriaceae</taxon>
        <taxon>Oryzicola</taxon>
    </lineage>
</organism>
<comment type="caution">
    <text evidence="2">The sequence shown here is derived from an EMBL/GenBank/DDBJ whole genome shotgun (WGS) entry which is preliminary data.</text>
</comment>
<feature type="transmembrane region" description="Helical" evidence="1">
    <location>
        <begin position="44"/>
        <end position="63"/>
    </location>
</feature>
<accession>A0A8J6PMW4</accession>